<gene>
    <name evidence="6" type="ordered locus">Mahau_2570</name>
</gene>
<dbReference type="RefSeq" id="WP_013782138.1">
    <property type="nucleotide sequence ID" value="NC_015520.1"/>
</dbReference>
<keyword evidence="4" id="KW-0812">Transmembrane</keyword>
<accession>F3ZY19</accession>
<evidence type="ECO:0000259" key="5">
    <source>
        <dbReference type="PROSITE" id="PS01124"/>
    </source>
</evidence>
<dbReference type="Gene3D" id="1.10.10.60">
    <property type="entry name" value="Homeodomain-like"/>
    <property type="match status" value="2"/>
</dbReference>
<feature type="transmembrane region" description="Helical" evidence="4">
    <location>
        <begin position="6"/>
        <end position="28"/>
    </location>
</feature>
<dbReference type="STRING" id="697281.Mahau_2570"/>
<evidence type="ECO:0000256" key="3">
    <source>
        <dbReference type="ARBA" id="ARBA00023163"/>
    </source>
</evidence>
<dbReference type="GO" id="GO:0003700">
    <property type="term" value="F:DNA-binding transcription factor activity"/>
    <property type="evidence" value="ECO:0007669"/>
    <property type="project" value="InterPro"/>
</dbReference>
<evidence type="ECO:0000313" key="7">
    <source>
        <dbReference type="Proteomes" id="UP000008457"/>
    </source>
</evidence>
<dbReference type="InterPro" id="IPR041522">
    <property type="entry name" value="CdaR_GGDEF"/>
</dbReference>
<evidence type="ECO:0000313" key="6">
    <source>
        <dbReference type="EMBL" id="AEE97715.1"/>
    </source>
</evidence>
<dbReference type="Gene3D" id="3.30.450.20">
    <property type="entry name" value="PAS domain"/>
    <property type="match status" value="1"/>
</dbReference>
<keyword evidence="4" id="KW-0472">Membrane</keyword>
<feature type="transmembrane region" description="Helical" evidence="4">
    <location>
        <begin position="295"/>
        <end position="314"/>
    </location>
</feature>
<keyword evidence="2" id="KW-0238">DNA-binding</keyword>
<keyword evidence="3" id="KW-0804">Transcription</keyword>
<dbReference type="PANTHER" id="PTHR43280">
    <property type="entry name" value="ARAC-FAMILY TRANSCRIPTIONAL REGULATOR"/>
    <property type="match status" value="1"/>
</dbReference>
<dbReference type="PANTHER" id="PTHR43280:SF28">
    <property type="entry name" value="HTH-TYPE TRANSCRIPTIONAL ACTIVATOR RHAS"/>
    <property type="match status" value="1"/>
</dbReference>
<dbReference type="Pfam" id="PF12833">
    <property type="entry name" value="HTH_18"/>
    <property type="match status" value="1"/>
</dbReference>
<dbReference type="SUPFAM" id="SSF46689">
    <property type="entry name" value="Homeodomain-like"/>
    <property type="match status" value="2"/>
</dbReference>
<protein>
    <submittedName>
        <fullName evidence="6">Transcriptional regulator, AraC family</fullName>
    </submittedName>
</protein>
<dbReference type="EMBL" id="CP002360">
    <property type="protein sequence ID" value="AEE97715.1"/>
    <property type="molecule type" value="Genomic_DNA"/>
</dbReference>
<dbReference type="GO" id="GO:0043565">
    <property type="term" value="F:sequence-specific DNA binding"/>
    <property type="evidence" value="ECO:0007669"/>
    <property type="project" value="InterPro"/>
</dbReference>
<dbReference type="KEGG" id="mas:Mahau_2570"/>
<name>F3ZY19_MAHA5</name>
<dbReference type="HOGENOM" id="CLU_019175_1_1_9"/>
<dbReference type="AlphaFoldDB" id="F3ZY19"/>
<dbReference type="PROSITE" id="PS01124">
    <property type="entry name" value="HTH_ARAC_FAMILY_2"/>
    <property type="match status" value="1"/>
</dbReference>
<reference evidence="6 7" key="2">
    <citation type="journal article" date="2011" name="Stand. Genomic Sci.">
        <title>Complete genome sequence of Mahella australiensis type strain (50-1 BON).</title>
        <authorList>
            <person name="Sikorski J."/>
            <person name="Teshima H."/>
            <person name="Nolan M."/>
            <person name="Lucas S."/>
            <person name="Hammon N."/>
            <person name="Deshpande S."/>
            <person name="Cheng J.F."/>
            <person name="Pitluck S."/>
            <person name="Liolios K."/>
            <person name="Pagani I."/>
            <person name="Ivanova N."/>
            <person name="Huntemann M."/>
            <person name="Mavromatis K."/>
            <person name="Ovchinikova G."/>
            <person name="Pati A."/>
            <person name="Tapia R."/>
            <person name="Han C."/>
            <person name="Goodwin L."/>
            <person name="Chen A."/>
            <person name="Palaniappan K."/>
            <person name="Land M."/>
            <person name="Hauser L."/>
            <person name="Ngatchou-Djao O.D."/>
            <person name="Rohde M."/>
            <person name="Pukall R."/>
            <person name="Spring S."/>
            <person name="Abt B."/>
            <person name="Goker M."/>
            <person name="Detter J.C."/>
            <person name="Woyke T."/>
            <person name="Bristow J."/>
            <person name="Markowitz V."/>
            <person name="Hugenholtz P."/>
            <person name="Eisen J.A."/>
            <person name="Kyrpides N.C."/>
            <person name="Klenk H.P."/>
            <person name="Lapidus A."/>
        </authorList>
    </citation>
    <scope>NUCLEOTIDE SEQUENCE [LARGE SCALE GENOMIC DNA]</scope>
    <source>
        <strain evidence="7">DSM 15567 / CIP 107919 / 50-1 BON</strain>
    </source>
</reference>
<keyword evidence="1" id="KW-0805">Transcription regulation</keyword>
<reference evidence="7" key="1">
    <citation type="submission" date="2010-11" db="EMBL/GenBank/DDBJ databases">
        <title>The complete genome of Mahella australiensis DSM 15567.</title>
        <authorList>
            <consortium name="US DOE Joint Genome Institute (JGI-PGF)"/>
            <person name="Lucas S."/>
            <person name="Copeland A."/>
            <person name="Lapidus A."/>
            <person name="Bruce D."/>
            <person name="Goodwin L."/>
            <person name="Pitluck S."/>
            <person name="Kyrpides N."/>
            <person name="Mavromatis K."/>
            <person name="Pagani I."/>
            <person name="Ivanova N."/>
            <person name="Teshima H."/>
            <person name="Brettin T."/>
            <person name="Detter J.C."/>
            <person name="Han C."/>
            <person name="Tapia R."/>
            <person name="Land M."/>
            <person name="Hauser L."/>
            <person name="Markowitz V."/>
            <person name="Cheng J.-F."/>
            <person name="Hugenholtz P."/>
            <person name="Woyke T."/>
            <person name="Wu D."/>
            <person name="Spring S."/>
            <person name="Pukall R."/>
            <person name="Steenblock K."/>
            <person name="Schneider S."/>
            <person name="Klenk H.-P."/>
            <person name="Eisen J.A."/>
        </authorList>
    </citation>
    <scope>NUCLEOTIDE SEQUENCE [LARGE SCALE GENOMIC DNA]</scope>
    <source>
        <strain evidence="7">DSM 15567 / CIP 107919 / 50-1 BON</strain>
    </source>
</reference>
<evidence type="ECO:0000256" key="2">
    <source>
        <dbReference type="ARBA" id="ARBA00023125"/>
    </source>
</evidence>
<dbReference type="eggNOG" id="COG2207">
    <property type="taxonomic scope" value="Bacteria"/>
</dbReference>
<dbReference type="InterPro" id="IPR009057">
    <property type="entry name" value="Homeodomain-like_sf"/>
</dbReference>
<evidence type="ECO:0000256" key="1">
    <source>
        <dbReference type="ARBA" id="ARBA00023015"/>
    </source>
</evidence>
<proteinExistence type="predicted"/>
<keyword evidence="4" id="KW-1133">Transmembrane helix</keyword>
<dbReference type="Pfam" id="PF17853">
    <property type="entry name" value="GGDEF_2"/>
    <property type="match status" value="1"/>
</dbReference>
<keyword evidence="7" id="KW-1185">Reference proteome</keyword>
<dbReference type="Proteomes" id="UP000008457">
    <property type="component" value="Chromosome"/>
</dbReference>
<organism evidence="6 7">
    <name type="scientific">Mahella australiensis (strain DSM 15567 / CIP 107919 / 50-1 BON)</name>
    <dbReference type="NCBI Taxonomy" id="697281"/>
    <lineage>
        <taxon>Bacteria</taxon>
        <taxon>Bacillati</taxon>
        <taxon>Bacillota</taxon>
        <taxon>Clostridia</taxon>
        <taxon>Thermoanaerobacterales</taxon>
        <taxon>Thermoanaerobacterales Family IV. Incertae Sedis</taxon>
        <taxon>Mahella</taxon>
    </lineage>
</organism>
<dbReference type="SMART" id="SM00342">
    <property type="entry name" value="HTH_ARAC"/>
    <property type="match status" value="1"/>
</dbReference>
<sequence>MGRAYYRLFVSFLVVIIIPVMIFGIFAYNRSLSSIEEEAVKNNQTLLNVFKQNIDGILMDIDTSFIQNGLVIETFDGINLPESYGDYLSQRKLMNINDFVTHLNTNSDVVDDAMIYYKQAGVFVTPNGRFSEEGFKDEPIARHLKGVNDNVLWLGPRQVKSTRSGGTIPVMSYVRQLPVLPSYKRAAFVVNINLHSLSSVMASYSSGYERQKIYLLDSEGIVIADADKEFIGKDLSIYPYISQVLNNKQGYEFRDDINGQASLVSFLPSSVQNWKYVVITPMQSLMAGSTAIQRGIIAMSIFLILVGIAASVLISRRLYRPVKSIVSSWQGIRAIDSHSDEYSAIGNYLSELQQRNNDLEQQWKNVWPVVKEKMLLDILKGKNTMITDINNSLRSYGIKADFSNFVVMAIEIDDIECMEDIDKELAVFSVKNAVNEIIKAEYDGFVTSEDYTVLSVVNLPQAEYYLDYKRTLGYLCTEIMDSIEKHIKLTISIGISRLYHDSNDLHKAYSEAVEAIKYRLLYGNRSLTFIEDAEPGSDNMSTYPYDKEQELVKYIKAMDVDKANMALKDITSHLATYKSYEYIKQFFIQLIGYIMVSVYDMGYTETEIFGARSLLKEINSIKTLKDATQWLSEICNAVINFLAEKHKGRNRNIVAQCKAYVDEHFEDSQLSLLAVAEELYTSESYLSRIFKEETGMTFTEYIAIKRIERAKYFLENTDMTMEQIAKNIGLSIQSFMRIFKKYESMSPGQFRASKRV</sequence>
<dbReference type="InterPro" id="IPR018060">
    <property type="entry name" value="HTH_AraC"/>
</dbReference>
<evidence type="ECO:0000256" key="4">
    <source>
        <dbReference type="SAM" id="Phobius"/>
    </source>
</evidence>
<feature type="domain" description="HTH araC/xylS-type" evidence="5">
    <location>
        <begin position="655"/>
        <end position="753"/>
    </location>
</feature>